<protein>
    <submittedName>
        <fullName evidence="2">Uncharacterized protein</fullName>
    </submittedName>
</protein>
<feature type="transmembrane region" description="Helical" evidence="1">
    <location>
        <begin position="56"/>
        <end position="74"/>
    </location>
</feature>
<dbReference type="AlphaFoldDB" id="X1V3R1"/>
<keyword evidence="1" id="KW-0472">Membrane</keyword>
<keyword evidence="1" id="KW-1133">Transmembrane helix</keyword>
<name>X1V3R1_9ZZZZ</name>
<gene>
    <name evidence="2" type="ORF">S12H4_35496</name>
</gene>
<comment type="caution">
    <text evidence="2">The sequence shown here is derived from an EMBL/GenBank/DDBJ whole genome shotgun (WGS) entry which is preliminary data.</text>
</comment>
<reference evidence="2" key="1">
    <citation type="journal article" date="2014" name="Front. Microbiol.">
        <title>High frequency of phylogenetically diverse reductive dehalogenase-homologous genes in deep subseafloor sedimentary metagenomes.</title>
        <authorList>
            <person name="Kawai M."/>
            <person name="Futagami T."/>
            <person name="Toyoda A."/>
            <person name="Takaki Y."/>
            <person name="Nishi S."/>
            <person name="Hori S."/>
            <person name="Arai W."/>
            <person name="Tsubouchi T."/>
            <person name="Morono Y."/>
            <person name="Uchiyama I."/>
            <person name="Ito T."/>
            <person name="Fujiyama A."/>
            <person name="Inagaki F."/>
            <person name="Takami H."/>
        </authorList>
    </citation>
    <scope>NUCLEOTIDE SEQUENCE</scope>
    <source>
        <strain evidence="2">Expedition CK06-06</strain>
    </source>
</reference>
<organism evidence="2">
    <name type="scientific">marine sediment metagenome</name>
    <dbReference type="NCBI Taxonomy" id="412755"/>
    <lineage>
        <taxon>unclassified sequences</taxon>
        <taxon>metagenomes</taxon>
        <taxon>ecological metagenomes</taxon>
    </lineage>
</organism>
<proteinExistence type="predicted"/>
<feature type="non-terminal residue" evidence="2">
    <location>
        <position position="136"/>
    </location>
</feature>
<dbReference type="EMBL" id="BARW01021090">
    <property type="protein sequence ID" value="GAI99264.1"/>
    <property type="molecule type" value="Genomic_DNA"/>
</dbReference>
<evidence type="ECO:0000256" key="1">
    <source>
        <dbReference type="SAM" id="Phobius"/>
    </source>
</evidence>
<evidence type="ECO:0000313" key="2">
    <source>
        <dbReference type="EMBL" id="GAI99264.1"/>
    </source>
</evidence>
<sequence length="136" mass="15572">MNEVNNKYQNISNIEGFFREKFGDYRVNPSAGLWDKIYRKLIRKEFLIFNLTRFNGYYLTGILALSVAGILWITNPKAGNIPENLNDVVTVSEDQGESRELITTDIPSESQPIEDQTEQHVAAFEEISTDLTEKKP</sequence>
<keyword evidence="1" id="KW-0812">Transmembrane</keyword>
<accession>X1V3R1</accession>